<proteinExistence type="predicted"/>
<gene>
    <name evidence="1" type="ORF">SLEP1_g26453</name>
</gene>
<comment type="caution">
    <text evidence="1">The sequence shown here is derived from an EMBL/GenBank/DDBJ whole genome shotgun (WGS) entry which is preliminary data.</text>
</comment>
<reference evidence="1 2" key="1">
    <citation type="journal article" date="2021" name="Commun. Biol.">
        <title>The genome of Shorea leprosula (Dipterocarpaceae) highlights the ecological relevance of drought in aseasonal tropical rainforests.</title>
        <authorList>
            <person name="Ng K.K.S."/>
            <person name="Kobayashi M.J."/>
            <person name="Fawcett J.A."/>
            <person name="Hatakeyama M."/>
            <person name="Paape T."/>
            <person name="Ng C.H."/>
            <person name="Ang C.C."/>
            <person name="Tnah L.H."/>
            <person name="Lee C.T."/>
            <person name="Nishiyama T."/>
            <person name="Sese J."/>
            <person name="O'Brien M.J."/>
            <person name="Copetti D."/>
            <person name="Mohd Noor M.I."/>
            <person name="Ong R.C."/>
            <person name="Putra M."/>
            <person name="Sireger I.Z."/>
            <person name="Indrioko S."/>
            <person name="Kosugi Y."/>
            <person name="Izuno A."/>
            <person name="Isagi Y."/>
            <person name="Lee S.L."/>
            <person name="Shimizu K.K."/>
        </authorList>
    </citation>
    <scope>NUCLEOTIDE SEQUENCE [LARGE SCALE GENOMIC DNA]</scope>
    <source>
        <strain evidence="1">214</strain>
    </source>
</reference>
<evidence type="ECO:0000313" key="2">
    <source>
        <dbReference type="Proteomes" id="UP001054252"/>
    </source>
</evidence>
<dbReference type="AlphaFoldDB" id="A0AAV5JT64"/>
<dbReference type="EMBL" id="BPVZ01000044">
    <property type="protein sequence ID" value="GKV15688.1"/>
    <property type="molecule type" value="Genomic_DNA"/>
</dbReference>
<protein>
    <submittedName>
        <fullName evidence="1">Uncharacterized protein</fullName>
    </submittedName>
</protein>
<organism evidence="1 2">
    <name type="scientific">Rubroshorea leprosula</name>
    <dbReference type="NCBI Taxonomy" id="152421"/>
    <lineage>
        <taxon>Eukaryota</taxon>
        <taxon>Viridiplantae</taxon>
        <taxon>Streptophyta</taxon>
        <taxon>Embryophyta</taxon>
        <taxon>Tracheophyta</taxon>
        <taxon>Spermatophyta</taxon>
        <taxon>Magnoliopsida</taxon>
        <taxon>eudicotyledons</taxon>
        <taxon>Gunneridae</taxon>
        <taxon>Pentapetalae</taxon>
        <taxon>rosids</taxon>
        <taxon>malvids</taxon>
        <taxon>Malvales</taxon>
        <taxon>Dipterocarpaceae</taxon>
        <taxon>Rubroshorea</taxon>
    </lineage>
</organism>
<keyword evidence="2" id="KW-1185">Reference proteome</keyword>
<evidence type="ECO:0000313" key="1">
    <source>
        <dbReference type="EMBL" id="GKV15688.1"/>
    </source>
</evidence>
<sequence>MSKEKENGEESLILVSRSVSVPNRLPMGIQKSFSVRFWPVDHPSPLMVFTQS</sequence>
<name>A0AAV5JT64_9ROSI</name>
<accession>A0AAV5JT64</accession>
<dbReference type="Proteomes" id="UP001054252">
    <property type="component" value="Unassembled WGS sequence"/>
</dbReference>